<reference evidence="2" key="1">
    <citation type="submission" date="2018-03" db="EMBL/GenBank/DDBJ databases">
        <authorList>
            <person name="Guldener U."/>
        </authorList>
    </citation>
    <scope>NUCLEOTIDE SEQUENCE</scope>
</reference>
<proteinExistence type="predicted"/>
<dbReference type="Proteomes" id="UP001187734">
    <property type="component" value="Unassembled WGS sequence"/>
</dbReference>
<protein>
    <submittedName>
        <fullName evidence="2">Uncharacterized protein</fullName>
    </submittedName>
</protein>
<feature type="compositionally biased region" description="Basic and acidic residues" evidence="1">
    <location>
        <begin position="25"/>
        <end position="41"/>
    </location>
</feature>
<evidence type="ECO:0000313" key="2">
    <source>
        <dbReference type="EMBL" id="SPJ81909.1"/>
    </source>
</evidence>
<keyword evidence="3" id="KW-1185">Reference proteome</keyword>
<accession>A0AAE8MFQ9</accession>
<feature type="region of interest" description="Disordered" evidence="1">
    <location>
        <begin position="69"/>
        <end position="88"/>
    </location>
</feature>
<evidence type="ECO:0000313" key="3">
    <source>
        <dbReference type="Proteomes" id="UP001187734"/>
    </source>
</evidence>
<gene>
    <name evidence="2" type="ORF">FTOL_09314</name>
</gene>
<evidence type="ECO:0000256" key="1">
    <source>
        <dbReference type="SAM" id="MobiDB-lite"/>
    </source>
</evidence>
<feature type="region of interest" description="Disordered" evidence="1">
    <location>
        <begin position="1"/>
        <end position="62"/>
    </location>
</feature>
<feature type="compositionally biased region" description="Basic and acidic residues" evidence="1">
    <location>
        <begin position="69"/>
        <end position="79"/>
    </location>
</feature>
<dbReference type="EMBL" id="ONZP01000340">
    <property type="protein sequence ID" value="SPJ81909.1"/>
    <property type="molecule type" value="Genomic_DNA"/>
</dbReference>
<comment type="caution">
    <text evidence="2">The sequence shown here is derived from an EMBL/GenBank/DDBJ whole genome shotgun (WGS) entry which is preliminary data.</text>
</comment>
<feature type="compositionally biased region" description="Low complexity" evidence="1">
    <location>
        <begin position="1"/>
        <end position="21"/>
    </location>
</feature>
<name>A0AAE8MFQ9_9HYPO</name>
<organism evidence="2 3">
    <name type="scientific">Fusarium torulosum</name>
    <dbReference type="NCBI Taxonomy" id="33205"/>
    <lineage>
        <taxon>Eukaryota</taxon>
        <taxon>Fungi</taxon>
        <taxon>Dikarya</taxon>
        <taxon>Ascomycota</taxon>
        <taxon>Pezizomycotina</taxon>
        <taxon>Sordariomycetes</taxon>
        <taxon>Hypocreomycetidae</taxon>
        <taxon>Hypocreales</taxon>
        <taxon>Nectriaceae</taxon>
        <taxon>Fusarium</taxon>
    </lineage>
</organism>
<dbReference type="AlphaFoldDB" id="A0AAE8MFQ9"/>
<sequence length="254" mass="29312">MTSYRPSHLPTSLSPSPELPSVHSRSLDPTHQRTSNEERRSVRTRHKGHQDDRNDVSMHYPWGDVPHVAERVRGGDTHPRSQVPRSQSTPQLLLELEWSSHGNQPIQSETELEYEFYQMSPGMQFQASSENTAGPFHDYNQFEWPTTDEEGLAHTGSWCHLASMGSIQERWEFPDTDRDVLADDWQPKTPRDTRLSTPDLPPLSTDFEFCPCHHSDETEQEKINEDFYFVSRSKMDMQTINALAHIAQTRPTSR</sequence>